<sequence>MSKLERIKRVLKGQKRNLSRKYGISEIGIFGSFVRGEEKKRSDLDLLVRLNKRMGLLKFIGIENHLSDLLGIKVDLVMKDALKPTIGKYILDEVVYI</sequence>
<keyword evidence="4" id="KW-0548">Nucleotidyltransferase</keyword>
<dbReference type="InterPro" id="IPR052038">
    <property type="entry name" value="Type-VII_TA_antitoxin"/>
</dbReference>
<evidence type="ECO:0000313" key="12">
    <source>
        <dbReference type="Proteomes" id="UP000179242"/>
    </source>
</evidence>
<keyword evidence="6" id="KW-0547">Nucleotide-binding</keyword>
<name>A0A1F4U6A9_UNCSA</name>
<gene>
    <name evidence="11" type="ORF">A2438_02235</name>
</gene>
<dbReference type="GO" id="GO:0016779">
    <property type="term" value="F:nucleotidyltransferase activity"/>
    <property type="evidence" value="ECO:0007669"/>
    <property type="project" value="UniProtKB-KW"/>
</dbReference>
<keyword evidence="5" id="KW-0479">Metal-binding</keyword>
<organism evidence="11 12">
    <name type="scientific">candidate division WOR-1 bacterium RIFOXYC2_FULL_46_14</name>
    <dbReference type="NCBI Taxonomy" id="1802587"/>
    <lineage>
        <taxon>Bacteria</taxon>
        <taxon>Bacillati</taxon>
        <taxon>Saganbacteria</taxon>
    </lineage>
</organism>
<dbReference type="CDD" id="cd05403">
    <property type="entry name" value="NT_KNTase_like"/>
    <property type="match status" value="1"/>
</dbReference>
<dbReference type="AlphaFoldDB" id="A0A1F4U6A9"/>
<dbReference type="PANTHER" id="PTHR33571">
    <property type="entry name" value="SSL8005 PROTEIN"/>
    <property type="match status" value="1"/>
</dbReference>
<dbReference type="Pfam" id="PF01909">
    <property type="entry name" value="NTP_transf_2"/>
    <property type="match status" value="1"/>
</dbReference>
<dbReference type="Proteomes" id="UP000179242">
    <property type="component" value="Unassembled WGS sequence"/>
</dbReference>
<keyword evidence="8" id="KW-0460">Magnesium</keyword>
<dbReference type="InterPro" id="IPR043519">
    <property type="entry name" value="NT_sf"/>
</dbReference>
<keyword evidence="3 11" id="KW-0808">Transferase</keyword>
<evidence type="ECO:0000256" key="5">
    <source>
        <dbReference type="ARBA" id="ARBA00022723"/>
    </source>
</evidence>
<evidence type="ECO:0000259" key="10">
    <source>
        <dbReference type="Pfam" id="PF01909"/>
    </source>
</evidence>
<feature type="domain" description="Polymerase nucleotidyl transferase" evidence="10">
    <location>
        <begin position="13"/>
        <end position="96"/>
    </location>
</feature>
<comment type="cofactor">
    <cofactor evidence="1">
        <name>Mg(2+)</name>
        <dbReference type="ChEBI" id="CHEBI:18420"/>
    </cofactor>
</comment>
<dbReference type="InterPro" id="IPR002934">
    <property type="entry name" value="Polymerase_NTP_transf_dom"/>
</dbReference>
<protein>
    <submittedName>
        <fullName evidence="11">Nucleotidyltransferase</fullName>
    </submittedName>
</protein>
<evidence type="ECO:0000256" key="4">
    <source>
        <dbReference type="ARBA" id="ARBA00022695"/>
    </source>
</evidence>
<dbReference type="PANTHER" id="PTHR33571:SF19">
    <property type="entry name" value="PROTEIN ADENYLYLTRANSFERASE MJ0128-RELATED"/>
    <property type="match status" value="1"/>
</dbReference>
<evidence type="ECO:0000256" key="3">
    <source>
        <dbReference type="ARBA" id="ARBA00022679"/>
    </source>
</evidence>
<evidence type="ECO:0000256" key="1">
    <source>
        <dbReference type="ARBA" id="ARBA00001946"/>
    </source>
</evidence>
<evidence type="ECO:0000256" key="6">
    <source>
        <dbReference type="ARBA" id="ARBA00022741"/>
    </source>
</evidence>
<keyword evidence="2" id="KW-1277">Toxin-antitoxin system</keyword>
<accession>A0A1F4U6A9</accession>
<evidence type="ECO:0000256" key="9">
    <source>
        <dbReference type="ARBA" id="ARBA00038276"/>
    </source>
</evidence>
<dbReference type="EMBL" id="MEUJ01000004">
    <property type="protein sequence ID" value="OGC40486.1"/>
    <property type="molecule type" value="Genomic_DNA"/>
</dbReference>
<reference evidence="11 12" key="1">
    <citation type="journal article" date="2016" name="Nat. Commun.">
        <title>Thousands of microbial genomes shed light on interconnected biogeochemical processes in an aquifer system.</title>
        <authorList>
            <person name="Anantharaman K."/>
            <person name="Brown C.T."/>
            <person name="Hug L.A."/>
            <person name="Sharon I."/>
            <person name="Castelle C.J."/>
            <person name="Probst A.J."/>
            <person name="Thomas B.C."/>
            <person name="Singh A."/>
            <person name="Wilkins M.J."/>
            <person name="Karaoz U."/>
            <person name="Brodie E.L."/>
            <person name="Williams K.H."/>
            <person name="Hubbard S.S."/>
            <person name="Banfield J.F."/>
        </authorList>
    </citation>
    <scope>NUCLEOTIDE SEQUENCE [LARGE SCALE GENOMIC DNA]</scope>
</reference>
<keyword evidence="7" id="KW-0067">ATP-binding</keyword>
<dbReference type="SUPFAM" id="SSF81301">
    <property type="entry name" value="Nucleotidyltransferase"/>
    <property type="match status" value="1"/>
</dbReference>
<evidence type="ECO:0000256" key="2">
    <source>
        <dbReference type="ARBA" id="ARBA00022649"/>
    </source>
</evidence>
<proteinExistence type="inferred from homology"/>
<evidence type="ECO:0000256" key="7">
    <source>
        <dbReference type="ARBA" id="ARBA00022840"/>
    </source>
</evidence>
<evidence type="ECO:0000313" key="11">
    <source>
        <dbReference type="EMBL" id="OGC40486.1"/>
    </source>
</evidence>
<comment type="caution">
    <text evidence="11">The sequence shown here is derived from an EMBL/GenBank/DDBJ whole genome shotgun (WGS) entry which is preliminary data.</text>
</comment>
<dbReference type="GO" id="GO:0005524">
    <property type="term" value="F:ATP binding"/>
    <property type="evidence" value="ECO:0007669"/>
    <property type="project" value="UniProtKB-KW"/>
</dbReference>
<dbReference type="GO" id="GO:0046872">
    <property type="term" value="F:metal ion binding"/>
    <property type="evidence" value="ECO:0007669"/>
    <property type="project" value="UniProtKB-KW"/>
</dbReference>
<dbReference type="Gene3D" id="3.30.460.10">
    <property type="entry name" value="Beta Polymerase, domain 2"/>
    <property type="match status" value="1"/>
</dbReference>
<comment type="similarity">
    <text evidence="9">Belongs to the MntA antitoxin family.</text>
</comment>
<evidence type="ECO:0000256" key="8">
    <source>
        <dbReference type="ARBA" id="ARBA00022842"/>
    </source>
</evidence>